<keyword evidence="1" id="KW-0812">Transmembrane</keyword>
<gene>
    <name evidence="2" type="ORF">IC229_06680</name>
</gene>
<feature type="transmembrane region" description="Helical" evidence="1">
    <location>
        <begin position="28"/>
        <end position="47"/>
    </location>
</feature>
<dbReference type="PIRSF" id="PIRSF020606">
    <property type="entry name" value="UCP020606"/>
    <property type="match status" value="1"/>
</dbReference>
<dbReference type="RefSeq" id="WP_190886176.1">
    <property type="nucleotide sequence ID" value="NZ_JACWZY010000004.1"/>
</dbReference>
<dbReference type="Pfam" id="PF09997">
    <property type="entry name" value="DUF2238"/>
    <property type="match status" value="1"/>
</dbReference>
<keyword evidence="1" id="KW-0472">Membrane</keyword>
<comment type="caution">
    <text evidence="2">The sequence shown here is derived from an EMBL/GenBank/DDBJ whole genome shotgun (WGS) entry which is preliminary data.</text>
</comment>
<dbReference type="EMBL" id="JACWZY010000004">
    <property type="protein sequence ID" value="MBD2700311.1"/>
    <property type="molecule type" value="Genomic_DNA"/>
</dbReference>
<reference evidence="2" key="1">
    <citation type="submission" date="2020-09" db="EMBL/GenBank/DDBJ databases">
        <authorList>
            <person name="Kim M.K."/>
        </authorList>
    </citation>
    <scope>NUCLEOTIDE SEQUENCE</scope>
    <source>
        <strain evidence="2">BT702</strain>
    </source>
</reference>
<feature type="transmembrane region" description="Helical" evidence="1">
    <location>
        <begin position="54"/>
        <end position="74"/>
    </location>
</feature>
<proteinExistence type="predicted"/>
<dbReference type="Proteomes" id="UP000598820">
    <property type="component" value="Unassembled WGS sequence"/>
</dbReference>
<evidence type="ECO:0000256" key="1">
    <source>
        <dbReference type="SAM" id="Phobius"/>
    </source>
</evidence>
<protein>
    <submittedName>
        <fullName evidence="2">DUF2238 domain-containing protein</fullName>
    </submittedName>
</protein>
<evidence type="ECO:0000313" key="2">
    <source>
        <dbReference type="EMBL" id="MBD2700311.1"/>
    </source>
</evidence>
<keyword evidence="1" id="KW-1133">Transmembrane helix</keyword>
<organism evidence="2 3">
    <name type="scientific">Spirosoma profusum</name>
    <dbReference type="NCBI Taxonomy" id="2771354"/>
    <lineage>
        <taxon>Bacteria</taxon>
        <taxon>Pseudomonadati</taxon>
        <taxon>Bacteroidota</taxon>
        <taxon>Cytophagia</taxon>
        <taxon>Cytophagales</taxon>
        <taxon>Cytophagaceae</taxon>
        <taxon>Spirosoma</taxon>
    </lineage>
</organism>
<accession>A0A926Y1T5</accession>
<dbReference type="AlphaFoldDB" id="A0A926Y1T5"/>
<keyword evidence="3" id="KW-1185">Reference proteome</keyword>
<dbReference type="InterPro" id="IPR014509">
    <property type="entry name" value="YjdF-like"/>
</dbReference>
<feature type="transmembrane region" description="Helical" evidence="1">
    <location>
        <begin position="173"/>
        <end position="190"/>
    </location>
</feature>
<evidence type="ECO:0000313" key="3">
    <source>
        <dbReference type="Proteomes" id="UP000598820"/>
    </source>
</evidence>
<feature type="transmembrane region" description="Helical" evidence="1">
    <location>
        <begin position="126"/>
        <end position="144"/>
    </location>
</feature>
<sequence>MKKYYVLITLFILGLIVSAIQPHDYFTWILEVAPAIIGFLTLALTFRKFRFTDLVYILILIHCYILFIGGHYTYAEVPLFDWIKEAFHQSRNNYDKVGHFAQGFIPASITRELLIRKKVVRPGGWLAFLTVCVCVTISVLYEFLEWLVAELSGESAESFLGTQGYVWDTQSDMLYATIGAICFILFLSKIQDKQIQSN</sequence>
<feature type="transmembrane region" description="Helical" evidence="1">
    <location>
        <begin position="97"/>
        <end position="114"/>
    </location>
</feature>
<dbReference type="InterPro" id="IPR058534">
    <property type="entry name" value="YjdF"/>
</dbReference>
<name>A0A926Y1T5_9BACT</name>